<feature type="transmembrane region" description="Helical" evidence="1">
    <location>
        <begin position="71"/>
        <end position="96"/>
    </location>
</feature>
<dbReference type="Proteomes" id="UP000059574">
    <property type="component" value="Chromosome"/>
</dbReference>
<keyword evidence="1" id="KW-0812">Transmembrane</keyword>
<gene>
    <name evidence="2" type="ORF">AS189_17330</name>
</gene>
<feature type="transmembrane region" description="Helical" evidence="1">
    <location>
        <begin position="31"/>
        <end position="59"/>
    </location>
</feature>
<proteinExistence type="predicted"/>
<dbReference type="RefSeq" id="WP_062291734.1">
    <property type="nucleotide sequence ID" value="NZ_CP013200.1"/>
</dbReference>
<keyword evidence="1" id="KW-1133">Transmembrane helix</keyword>
<sequence>MPRPHREIPSQRLAASVAQSAASPKPHRPPWLGIVIAIVGWALLAYPAIILGLVSFIIMTGASDTGTTAPAIALGILGFLATLAMLAFPLLLGLAVKARRRSLWIAACLTGVVTIGACIYLAVEWFIPLGSL</sequence>
<protein>
    <submittedName>
        <fullName evidence="2">Uncharacterized protein</fullName>
    </submittedName>
</protein>
<evidence type="ECO:0000313" key="2">
    <source>
        <dbReference type="EMBL" id="ALO67922.1"/>
    </source>
</evidence>
<dbReference type="AlphaFoldDB" id="A0A0S2M2J6"/>
<evidence type="ECO:0000313" key="3">
    <source>
        <dbReference type="Proteomes" id="UP000059574"/>
    </source>
</evidence>
<keyword evidence="1" id="KW-0472">Membrane</keyword>
<evidence type="ECO:0000256" key="1">
    <source>
        <dbReference type="SAM" id="Phobius"/>
    </source>
</evidence>
<organism evidence="2 3">
    <name type="scientific">Arthrobacter alpinus</name>
    <dbReference type="NCBI Taxonomy" id="656366"/>
    <lineage>
        <taxon>Bacteria</taxon>
        <taxon>Bacillati</taxon>
        <taxon>Actinomycetota</taxon>
        <taxon>Actinomycetes</taxon>
        <taxon>Micrococcales</taxon>
        <taxon>Micrococcaceae</taxon>
        <taxon>Arthrobacter</taxon>
    </lineage>
</organism>
<dbReference type="OrthoDB" id="4953310at2"/>
<name>A0A0S2M2J6_9MICC</name>
<accession>A0A0S2M2J6</accession>
<feature type="transmembrane region" description="Helical" evidence="1">
    <location>
        <begin position="103"/>
        <end position="123"/>
    </location>
</feature>
<reference evidence="2 3" key="2">
    <citation type="journal article" date="2016" name="J. Biotechnol.">
        <title>Complete genome sequence of Arthrobacter alpinus ERGS4:06, a yellow pigmented bacterium tolerant to cold and radiations isolated from Sikkim Himalaya.</title>
        <authorList>
            <person name="Kumar R."/>
            <person name="Singh D."/>
            <person name="Swarnkar M.K."/>
            <person name="Singh A.K."/>
            <person name="Kumar S."/>
        </authorList>
    </citation>
    <scope>NUCLEOTIDE SEQUENCE [LARGE SCALE GENOMIC DNA]</scope>
    <source>
        <strain evidence="2 3">ERGS4:06</strain>
    </source>
</reference>
<reference evidence="3" key="1">
    <citation type="submission" date="2015-11" db="EMBL/GenBank/DDBJ databases">
        <authorList>
            <person name="Kumar R."/>
            <person name="Singh D."/>
            <person name="Swarnkar M.K."/>
            <person name="Singh A.K."/>
            <person name="Kumar S."/>
        </authorList>
    </citation>
    <scope>NUCLEOTIDE SEQUENCE [LARGE SCALE GENOMIC DNA]</scope>
    <source>
        <strain evidence="3">ERGS4:06</strain>
    </source>
</reference>
<dbReference type="EMBL" id="CP013200">
    <property type="protein sequence ID" value="ALO67922.1"/>
    <property type="molecule type" value="Genomic_DNA"/>
</dbReference>